<feature type="region of interest" description="Disordered" evidence="1">
    <location>
        <begin position="1"/>
        <end position="70"/>
    </location>
</feature>
<feature type="compositionally biased region" description="Basic and acidic residues" evidence="1">
    <location>
        <begin position="432"/>
        <end position="444"/>
    </location>
</feature>
<evidence type="ECO:0000313" key="2">
    <source>
        <dbReference type="EMBL" id="KAF1980964.1"/>
    </source>
</evidence>
<feature type="compositionally biased region" description="Low complexity" evidence="1">
    <location>
        <begin position="151"/>
        <end position="166"/>
    </location>
</feature>
<protein>
    <submittedName>
        <fullName evidence="2">Uncharacterized protein</fullName>
    </submittedName>
</protein>
<feature type="compositionally biased region" description="Low complexity" evidence="1">
    <location>
        <begin position="306"/>
        <end position="326"/>
    </location>
</feature>
<accession>A0A6G1GJH1</accession>
<feature type="compositionally biased region" description="Basic and acidic residues" evidence="1">
    <location>
        <begin position="24"/>
        <end position="35"/>
    </location>
</feature>
<dbReference type="EMBL" id="ML977212">
    <property type="protein sequence ID" value="KAF1980964.1"/>
    <property type="molecule type" value="Genomic_DNA"/>
</dbReference>
<dbReference type="OrthoDB" id="5369729at2759"/>
<dbReference type="AlphaFoldDB" id="A0A6G1GJH1"/>
<proteinExistence type="predicted"/>
<evidence type="ECO:0000256" key="1">
    <source>
        <dbReference type="SAM" id="MobiDB-lite"/>
    </source>
</evidence>
<feature type="region of interest" description="Disordered" evidence="1">
    <location>
        <begin position="654"/>
        <end position="887"/>
    </location>
</feature>
<feature type="compositionally biased region" description="Acidic residues" evidence="1">
    <location>
        <begin position="273"/>
        <end position="284"/>
    </location>
</feature>
<gene>
    <name evidence="2" type="ORF">K402DRAFT_425770</name>
</gene>
<organism evidence="2 3">
    <name type="scientific">Aulographum hederae CBS 113979</name>
    <dbReference type="NCBI Taxonomy" id="1176131"/>
    <lineage>
        <taxon>Eukaryota</taxon>
        <taxon>Fungi</taxon>
        <taxon>Dikarya</taxon>
        <taxon>Ascomycota</taxon>
        <taxon>Pezizomycotina</taxon>
        <taxon>Dothideomycetes</taxon>
        <taxon>Pleosporomycetidae</taxon>
        <taxon>Aulographales</taxon>
        <taxon>Aulographaceae</taxon>
    </lineage>
</organism>
<name>A0A6G1GJH1_9PEZI</name>
<feature type="region of interest" description="Disordered" evidence="1">
    <location>
        <begin position="201"/>
        <end position="472"/>
    </location>
</feature>
<feature type="region of interest" description="Disordered" evidence="1">
    <location>
        <begin position="108"/>
        <end position="180"/>
    </location>
</feature>
<reference evidence="2" key="1">
    <citation type="journal article" date="2020" name="Stud. Mycol.">
        <title>101 Dothideomycetes genomes: a test case for predicting lifestyles and emergence of pathogens.</title>
        <authorList>
            <person name="Haridas S."/>
            <person name="Albert R."/>
            <person name="Binder M."/>
            <person name="Bloem J."/>
            <person name="Labutti K."/>
            <person name="Salamov A."/>
            <person name="Andreopoulos B."/>
            <person name="Baker S."/>
            <person name="Barry K."/>
            <person name="Bills G."/>
            <person name="Bluhm B."/>
            <person name="Cannon C."/>
            <person name="Castanera R."/>
            <person name="Culley D."/>
            <person name="Daum C."/>
            <person name="Ezra D."/>
            <person name="Gonzalez J."/>
            <person name="Henrissat B."/>
            <person name="Kuo A."/>
            <person name="Liang C."/>
            <person name="Lipzen A."/>
            <person name="Lutzoni F."/>
            <person name="Magnuson J."/>
            <person name="Mondo S."/>
            <person name="Nolan M."/>
            <person name="Ohm R."/>
            <person name="Pangilinan J."/>
            <person name="Park H.-J."/>
            <person name="Ramirez L."/>
            <person name="Alfaro M."/>
            <person name="Sun H."/>
            <person name="Tritt A."/>
            <person name="Yoshinaga Y."/>
            <person name="Zwiers L.-H."/>
            <person name="Turgeon B."/>
            <person name="Goodwin S."/>
            <person name="Spatafora J."/>
            <person name="Crous P."/>
            <person name="Grigoriev I."/>
        </authorList>
    </citation>
    <scope>NUCLEOTIDE SEQUENCE</scope>
    <source>
        <strain evidence="2">CBS 113979</strain>
    </source>
</reference>
<feature type="region of interest" description="Disordered" evidence="1">
    <location>
        <begin position="495"/>
        <end position="529"/>
    </location>
</feature>
<sequence>MSSERNGSLPAALAAPLRHHHEHHLNPIHDHDHLDPALLDSAAPHADENPNVTRHPRASPDNASSAAATTVPAISTAASRSAPIPTAVKKSARRNLKQLLLLRKPNSFTSLSEPATPYEPRSRRLSSSSSRSVRSDFLQKPSPEGFPLGEPRSPSSRRPPASHSSHGIATSYGPPPAIITRHSGNKELAVIATTPANSYTRVQPTKSAFSSRPASRGDLVYSPSHMSQEERESASGYSGINMGIGGTAESQDASDDGSSKPTHETYTGAESGQLEEDLFVDAAEESPRQDGLVEMSRAERRRSRIFSRPTTRQSLAQESSASSTSHTRADSRNSQRMTPLHQYPTTASTYHRRPSQIANSLSRDSSPISPTDRMERLKQRHQNVQELQSPIAGMRSPELPQFGRRRPSISDSRQPPPARSQAYRPSRLNHTSSHDDDSEPHIETPPELLTNNATSHSRAEGTESVGSATAPSTVWDELDELKSRIKRLELTGKLPPSSGAAVAERPRTATTTVTTVSSSPKQDRKLNNSIESPLGGSAAANIHPLLHSSLASCKIKMKPSLYRCLEIAASDALELASLTGSAGPQGTAYSAASIINGATVGDRQIRRKADNMCRSLTELCILLCDAEPLALASERRGSVASANTVSAVLNGEATSSRQASLEPEGVDLHGSSPSRALSRVQARRTSLLVYSNGNSPREARPEFEDTHSRESSQTQVPNRFTRAGTSLRRNRNIEEGDEEPTLRAPSRARTDVGELRIPSRSHRLSRDYTLSKEYTSQHPMPELPMPAGKQLDFRRASGLGSAEANSSSTSLLCGSSQRAGLDRDRERNSLGPGVTMSGGSSAAELDERRQRVTSMGYYPSTINSGLSGRQRNNSLGRSVRHIDIGAD</sequence>
<keyword evidence="3" id="KW-1185">Reference proteome</keyword>
<feature type="compositionally biased region" description="Low complexity" evidence="1">
    <location>
        <begin position="500"/>
        <end position="520"/>
    </location>
</feature>
<feature type="compositionally biased region" description="Polar residues" evidence="1">
    <location>
        <begin position="860"/>
        <end position="876"/>
    </location>
</feature>
<feature type="compositionally biased region" description="Polar residues" evidence="1">
    <location>
        <begin position="356"/>
        <end position="369"/>
    </location>
</feature>
<feature type="compositionally biased region" description="Basic and acidic residues" evidence="1">
    <location>
        <begin position="697"/>
        <end position="710"/>
    </location>
</feature>
<feature type="compositionally biased region" description="Polar residues" evidence="1">
    <location>
        <begin position="201"/>
        <end position="213"/>
    </location>
</feature>
<evidence type="ECO:0000313" key="3">
    <source>
        <dbReference type="Proteomes" id="UP000800041"/>
    </source>
</evidence>
<dbReference type="Proteomes" id="UP000800041">
    <property type="component" value="Unassembled WGS sequence"/>
</dbReference>
<feature type="compositionally biased region" description="Low complexity" evidence="1">
    <location>
        <begin position="806"/>
        <end position="816"/>
    </location>
</feature>
<feature type="compositionally biased region" description="Polar residues" evidence="1">
    <location>
        <begin position="61"/>
        <end position="70"/>
    </location>
</feature>